<dbReference type="AlphaFoldDB" id="A0A5A7VJU3"/>
<organism evidence="1 2">
    <name type="scientific">Cucumis melo var. makuwa</name>
    <name type="common">Oriental melon</name>
    <dbReference type="NCBI Taxonomy" id="1194695"/>
    <lineage>
        <taxon>Eukaryota</taxon>
        <taxon>Viridiplantae</taxon>
        <taxon>Streptophyta</taxon>
        <taxon>Embryophyta</taxon>
        <taxon>Tracheophyta</taxon>
        <taxon>Spermatophyta</taxon>
        <taxon>Magnoliopsida</taxon>
        <taxon>eudicotyledons</taxon>
        <taxon>Gunneridae</taxon>
        <taxon>Pentapetalae</taxon>
        <taxon>rosids</taxon>
        <taxon>fabids</taxon>
        <taxon>Cucurbitales</taxon>
        <taxon>Cucurbitaceae</taxon>
        <taxon>Benincaseae</taxon>
        <taxon>Cucumis</taxon>
    </lineage>
</organism>
<name>A0A5A7VJU3_CUCMM</name>
<evidence type="ECO:0000313" key="2">
    <source>
        <dbReference type="Proteomes" id="UP000321393"/>
    </source>
</evidence>
<comment type="caution">
    <text evidence="1">The sequence shown here is derived from an EMBL/GenBank/DDBJ whole genome shotgun (WGS) entry which is preliminary data.</text>
</comment>
<dbReference type="SUPFAM" id="SSF53098">
    <property type="entry name" value="Ribonuclease H-like"/>
    <property type="match status" value="1"/>
</dbReference>
<dbReference type="InterPro" id="IPR012337">
    <property type="entry name" value="RNaseH-like_sf"/>
</dbReference>
<protein>
    <submittedName>
        <fullName evidence="1">Gag-pol polyprotein</fullName>
    </submittedName>
</protein>
<proteinExistence type="predicted"/>
<dbReference type="PANTHER" id="PTHR42648">
    <property type="entry name" value="TRANSPOSASE, PUTATIVE-RELATED"/>
    <property type="match status" value="1"/>
</dbReference>
<dbReference type="PANTHER" id="PTHR42648:SF21">
    <property type="entry name" value="CYSTEINE-RICH RLK (RECEPTOR-LIKE PROTEIN KINASE) 8"/>
    <property type="match status" value="1"/>
</dbReference>
<dbReference type="EMBL" id="SSTE01000542">
    <property type="protein sequence ID" value="KAA0067457.1"/>
    <property type="molecule type" value="Genomic_DNA"/>
</dbReference>
<evidence type="ECO:0000313" key="1">
    <source>
        <dbReference type="EMBL" id="KAA0067457.1"/>
    </source>
</evidence>
<dbReference type="Gene3D" id="3.30.420.10">
    <property type="entry name" value="Ribonuclease H-like superfamily/Ribonuclease H"/>
    <property type="match status" value="1"/>
</dbReference>
<dbReference type="Pfam" id="PF14223">
    <property type="entry name" value="Retrotran_gag_2"/>
    <property type="match status" value="1"/>
</dbReference>
<dbReference type="GO" id="GO:0003676">
    <property type="term" value="F:nucleic acid binding"/>
    <property type="evidence" value="ECO:0007669"/>
    <property type="project" value="InterPro"/>
</dbReference>
<reference evidence="1 2" key="1">
    <citation type="submission" date="2019-08" db="EMBL/GenBank/DDBJ databases">
        <title>Draft genome sequences of two oriental melons (Cucumis melo L. var makuwa).</title>
        <authorList>
            <person name="Kwon S.-Y."/>
        </authorList>
    </citation>
    <scope>NUCLEOTIDE SEQUENCE [LARGE SCALE GENOMIC DNA]</scope>
    <source>
        <strain evidence="2">cv. SW 3</strain>
        <tissue evidence="1">Leaf</tissue>
    </source>
</reference>
<gene>
    <name evidence="1" type="ORF">E6C27_scaffold40G001250</name>
</gene>
<dbReference type="InterPro" id="IPR036397">
    <property type="entry name" value="RNaseH_sf"/>
</dbReference>
<sequence length="379" mass="42160">MIFSIKTLDEKAWKALVVGYDPPMITVSGVSILKPEVYWTDAKEQASVGNARALNMIFNGVDLNVFKLINSCSTAKEAWKTLEVAYEVTAIEEAHDITTLKLDELFGSLLTFEMAIADRESKKDKGISFKSTHVSEKAVSDTEGNMNESIDLLIKQFSNVVKKFKNLNTIGSNAPNMINYQRKDDEDTGDGEEAKSMNAFTVCVSETDSGDESECSRQICDKNFTFEELKVLWKEDSEARTLKSIKMLNSRTENLDVMLNSGQNGLNKYGLGFDAFARKMNTTTEIKFVPASVNDKTDTVTREKGVKIVRIRSNHGKEFKNGDLNNFCDSEGIHHEYSAPITSLHNGVVESAANFLLDCSLSSRKFLETDGVPDDLFPA</sequence>
<accession>A0A5A7VJU3</accession>
<dbReference type="InterPro" id="IPR039537">
    <property type="entry name" value="Retrotran_Ty1/copia-like"/>
</dbReference>
<dbReference type="Proteomes" id="UP000321393">
    <property type="component" value="Unassembled WGS sequence"/>
</dbReference>